<dbReference type="GO" id="GO:0000270">
    <property type="term" value="P:peptidoglycan metabolic process"/>
    <property type="evidence" value="ECO:0007669"/>
    <property type="project" value="TreeGrafter"/>
</dbReference>
<dbReference type="InterPro" id="IPR012338">
    <property type="entry name" value="Beta-lactam/transpept-like"/>
</dbReference>
<dbReference type="Pfam" id="PF02113">
    <property type="entry name" value="Peptidase_S13"/>
    <property type="match status" value="1"/>
</dbReference>
<dbReference type="EC" id="3.4.16.4" evidence="4"/>
<accession>A0A378I1S5</accession>
<dbReference type="NCBIfam" id="TIGR00666">
    <property type="entry name" value="PBP4"/>
    <property type="match status" value="1"/>
</dbReference>
<evidence type="ECO:0000313" key="5">
    <source>
        <dbReference type="Proteomes" id="UP000254968"/>
    </source>
</evidence>
<keyword evidence="4" id="KW-0645">Protease</keyword>
<evidence type="ECO:0000256" key="1">
    <source>
        <dbReference type="ARBA" id="ARBA00006096"/>
    </source>
</evidence>
<organism evidence="4 5">
    <name type="scientific">Legionella beliardensis</name>
    <dbReference type="NCBI Taxonomy" id="91822"/>
    <lineage>
        <taxon>Bacteria</taxon>
        <taxon>Pseudomonadati</taxon>
        <taxon>Pseudomonadota</taxon>
        <taxon>Gammaproteobacteria</taxon>
        <taxon>Legionellales</taxon>
        <taxon>Legionellaceae</taxon>
        <taxon>Legionella</taxon>
    </lineage>
</organism>
<dbReference type="Proteomes" id="UP000254968">
    <property type="component" value="Unassembled WGS sequence"/>
</dbReference>
<comment type="similarity">
    <text evidence="1">Belongs to the peptidase S13 family.</text>
</comment>
<keyword evidence="2 4" id="KW-0378">Hydrolase</keyword>
<dbReference type="PRINTS" id="PR00922">
    <property type="entry name" value="DADACBPTASE3"/>
</dbReference>
<sequence length="464" mass="51121">MQPFKLLITSIAFFSSTMLSAQTLQENLDAVIDQMLPYANVGIYIKDIQSNKVVYQRNANKLFNPASNMKLLSAAAALYELGPNYRYTTNLAKQGDDIYFNFNGSPSLTTEKLQNLVLQLPKLGINKINNVILDASHFKPPFYAPGTSYDDLGWYYAAPSTAIILNENAIAYDVSAKELNKIAEITSQAVDNPLTVINEVITVSKADEKEHCSFNIQTLKNNTLRLYGCIAQTKQPKKMFFAIPNPMLFAKQIIEQTLVKNGIELKGRVTPGRTPASAQILAKEESANLIVLLAHMLEESDNLYADSITKQLAVNLTGEGTYKQGAYSIKTSLSKHTHLNMKQIELADGVGTRYNLITPEQLVVLLTDLYHDEALGPLFLGALPKMGQSGTLKERMKKSPLMGKIAAKTGSMHDVSALSGYMVAPNGKEYVFSIISNGINTNIVKAKELEEKILLTVALENKVD</sequence>
<evidence type="ECO:0000256" key="2">
    <source>
        <dbReference type="ARBA" id="ARBA00022801"/>
    </source>
</evidence>
<feature type="signal peptide" evidence="3">
    <location>
        <begin position="1"/>
        <end position="21"/>
    </location>
</feature>
<dbReference type="PANTHER" id="PTHR30023:SF0">
    <property type="entry name" value="PENICILLIN-SENSITIVE CARBOXYPEPTIDASE A"/>
    <property type="match status" value="1"/>
</dbReference>
<keyword evidence="3" id="KW-0732">Signal</keyword>
<proteinExistence type="inferred from homology"/>
<dbReference type="GO" id="GO:0009002">
    <property type="term" value="F:serine-type D-Ala-D-Ala carboxypeptidase activity"/>
    <property type="evidence" value="ECO:0007669"/>
    <property type="project" value="UniProtKB-EC"/>
</dbReference>
<protein>
    <submittedName>
        <fullName evidence="4">D-Ala-D-Ala carboxypeptidase</fullName>
        <ecNumber evidence="4">3.4.16.4</ecNumber>
    </submittedName>
</protein>
<dbReference type="GO" id="GO:0006508">
    <property type="term" value="P:proteolysis"/>
    <property type="evidence" value="ECO:0007669"/>
    <property type="project" value="InterPro"/>
</dbReference>
<dbReference type="EMBL" id="UGNV01000001">
    <property type="protein sequence ID" value="STX28902.1"/>
    <property type="molecule type" value="Genomic_DNA"/>
</dbReference>
<dbReference type="PANTHER" id="PTHR30023">
    <property type="entry name" value="D-ALANYL-D-ALANINE CARBOXYPEPTIDASE"/>
    <property type="match status" value="1"/>
</dbReference>
<keyword evidence="4" id="KW-0121">Carboxypeptidase</keyword>
<gene>
    <name evidence="4" type="primary">dacB_2</name>
    <name evidence="4" type="ORF">NCTC13315_01436</name>
</gene>
<dbReference type="AlphaFoldDB" id="A0A378I1S5"/>
<dbReference type="SUPFAM" id="SSF56601">
    <property type="entry name" value="beta-lactamase/transpeptidase-like"/>
    <property type="match status" value="1"/>
</dbReference>
<dbReference type="OrthoDB" id="9802627at2"/>
<name>A0A378I1S5_9GAMM</name>
<keyword evidence="5" id="KW-1185">Reference proteome</keyword>
<feature type="chain" id="PRO_5017019770" evidence="3">
    <location>
        <begin position="22"/>
        <end position="464"/>
    </location>
</feature>
<reference evidence="4 5" key="1">
    <citation type="submission" date="2018-06" db="EMBL/GenBank/DDBJ databases">
        <authorList>
            <consortium name="Pathogen Informatics"/>
            <person name="Doyle S."/>
        </authorList>
    </citation>
    <scope>NUCLEOTIDE SEQUENCE [LARGE SCALE GENOMIC DNA]</scope>
    <source>
        <strain evidence="4 5">NCTC13315</strain>
    </source>
</reference>
<dbReference type="InterPro" id="IPR000667">
    <property type="entry name" value="Peptidase_S13"/>
</dbReference>
<evidence type="ECO:0000313" key="4">
    <source>
        <dbReference type="EMBL" id="STX28902.1"/>
    </source>
</evidence>
<dbReference type="RefSeq" id="WP_115302612.1">
    <property type="nucleotide sequence ID" value="NZ_CAAAHO010000001.1"/>
</dbReference>
<evidence type="ECO:0000256" key="3">
    <source>
        <dbReference type="SAM" id="SignalP"/>
    </source>
</evidence>
<dbReference type="Gene3D" id="3.50.80.20">
    <property type="entry name" value="D-Ala-D-Ala carboxypeptidase C, peptidase S13"/>
    <property type="match status" value="1"/>
</dbReference>
<dbReference type="Gene3D" id="3.40.710.10">
    <property type="entry name" value="DD-peptidase/beta-lactamase superfamily"/>
    <property type="match status" value="2"/>
</dbReference>